<proteinExistence type="predicted"/>
<organism evidence="1 2">
    <name type="scientific">Alistipes putredinis DSM 17216</name>
    <dbReference type="NCBI Taxonomy" id="445970"/>
    <lineage>
        <taxon>Bacteria</taxon>
        <taxon>Pseudomonadati</taxon>
        <taxon>Bacteroidota</taxon>
        <taxon>Bacteroidia</taxon>
        <taxon>Bacteroidales</taxon>
        <taxon>Rikenellaceae</taxon>
        <taxon>Alistipes</taxon>
    </lineage>
</organism>
<keyword evidence="2" id="KW-1185">Reference proteome</keyword>
<dbReference type="AlphaFoldDB" id="B0MZK8"/>
<dbReference type="EMBL" id="ABFK02000020">
    <property type="protein sequence ID" value="EDS03044.1"/>
    <property type="molecule type" value="Genomic_DNA"/>
</dbReference>
<gene>
    <name evidence="1" type="ORF">ALIPUT_02582</name>
</gene>
<name>B0MZK8_9BACT</name>
<protein>
    <submittedName>
        <fullName evidence="1">Uncharacterized protein</fullName>
    </submittedName>
</protein>
<evidence type="ECO:0000313" key="2">
    <source>
        <dbReference type="Proteomes" id="UP000005819"/>
    </source>
</evidence>
<evidence type="ECO:0000313" key="1">
    <source>
        <dbReference type="EMBL" id="EDS03044.1"/>
    </source>
</evidence>
<dbReference type="HOGENOM" id="CLU_3039723_0_0_10"/>
<accession>B0MZK8</accession>
<comment type="caution">
    <text evidence="1">The sequence shown here is derived from an EMBL/GenBank/DDBJ whole genome shotgun (WGS) entry which is preliminary data.</text>
</comment>
<reference evidence="1" key="1">
    <citation type="submission" date="2007-10" db="EMBL/GenBank/DDBJ databases">
        <authorList>
            <person name="Fulton L."/>
            <person name="Clifton S."/>
            <person name="Fulton B."/>
            <person name="Xu J."/>
            <person name="Minx P."/>
            <person name="Pepin K.H."/>
            <person name="Johnson M."/>
            <person name="Thiruvilangam P."/>
            <person name="Bhonagiri V."/>
            <person name="Nash W.E."/>
            <person name="Mardis E.R."/>
            <person name="Wilson R.K."/>
        </authorList>
    </citation>
    <scope>NUCLEOTIDE SEQUENCE [LARGE SCALE GENOMIC DNA]</scope>
    <source>
        <strain evidence="1">DSM 17216</strain>
    </source>
</reference>
<reference evidence="1" key="2">
    <citation type="submission" date="2013-09" db="EMBL/GenBank/DDBJ databases">
        <title>Draft genome sequence of Alistipes putredinis (DSM 17216).</title>
        <authorList>
            <person name="Sudarsanam P."/>
            <person name="Ley R."/>
            <person name="Guruge J."/>
            <person name="Turnbaugh P.J."/>
            <person name="Mahowald M."/>
            <person name="Liep D."/>
            <person name="Gordon J."/>
        </authorList>
    </citation>
    <scope>NUCLEOTIDE SEQUENCE</scope>
    <source>
        <strain evidence="1">DSM 17216</strain>
    </source>
</reference>
<sequence>MRFSLSVSYLLTFFCFYYLQTFGVCAVFESLYIFCFCFPRLFVGAVSLSGSIQL</sequence>
<dbReference type="Proteomes" id="UP000005819">
    <property type="component" value="Unassembled WGS sequence"/>
</dbReference>